<dbReference type="OrthoDB" id="10587327at2759"/>
<evidence type="ECO:0000259" key="1">
    <source>
        <dbReference type="Pfam" id="PF07727"/>
    </source>
</evidence>
<dbReference type="Pfam" id="PF07727">
    <property type="entry name" value="RVT_2"/>
    <property type="match status" value="1"/>
</dbReference>
<accession>A0A225X3S3</accession>
<reference evidence="3" key="1">
    <citation type="submission" date="2017-03" db="EMBL/GenBank/DDBJ databases">
        <title>Phytopthora megakarya and P. palmivora, two closely related causual agents of cacao black pod achieved similar genome size and gene model numbers by different mechanisms.</title>
        <authorList>
            <person name="Ali S."/>
            <person name="Shao J."/>
            <person name="Larry D.J."/>
            <person name="Kronmiller B."/>
            <person name="Shen D."/>
            <person name="Strem M.D."/>
            <person name="Melnick R.L."/>
            <person name="Guiltinan M.J."/>
            <person name="Tyler B.M."/>
            <person name="Meinhardt L.W."/>
            <person name="Bailey B.A."/>
        </authorList>
    </citation>
    <scope>NUCLEOTIDE SEQUENCE [LARGE SCALE GENOMIC DNA]</scope>
    <source>
        <strain evidence="3">zdho120</strain>
    </source>
</reference>
<comment type="caution">
    <text evidence="2">The sequence shown here is derived from an EMBL/GenBank/DDBJ whole genome shotgun (WGS) entry which is preliminary data.</text>
</comment>
<feature type="domain" description="Reverse transcriptase Ty1/copia-type" evidence="1">
    <location>
        <begin position="17"/>
        <end position="138"/>
    </location>
</feature>
<protein>
    <submittedName>
        <fullName evidence="2">Reverse transcriptase</fullName>
    </submittedName>
</protein>
<keyword evidence="2" id="KW-0808">Transferase</keyword>
<evidence type="ECO:0000313" key="2">
    <source>
        <dbReference type="EMBL" id="OWZ24744.1"/>
    </source>
</evidence>
<gene>
    <name evidence="2" type="ORF">PHMEG_000182</name>
</gene>
<sequence length="176" mass="20265">MEAMEKKDVLELVLEEEVPRGKKTLQTMRRYQLETDLLEYIMQFRARLVASGNMQKGVIDFTDTFSPGMAALRLFLALCMIFKLTPHQCHVNTAYLNALLKIIHYIKNTRGFPCPNGFTNLDVNGMNSSRSGWNMKVSLSARLNHAYTYGIILVSNVEYFKINVFQSMIDHLEFKT</sequence>
<dbReference type="GO" id="GO:0003964">
    <property type="term" value="F:RNA-directed DNA polymerase activity"/>
    <property type="evidence" value="ECO:0007669"/>
    <property type="project" value="UniProtKB-KW"/>
</dbReference>
<keyword evidence="2" id="KW-0548">Nucleotidyltransferase</keyword>
<dbReference type="InterPro" id="IPR013103">
    <property type="entry name" value="RVT_2"/>
</dbReference>
<keyword evidence="2" id="KW-0695">RNA-directed DNA polymerase</keyword>
<proteinExistence type="predicted"/>
<keyword evidence="3" id="KW-1185">Reference proteome</keyword>
<dbReference type="Proteomes" id="UP000198211">
    <property type="component" value="Unassembled WGS sequence"/>
</dbReference>
<dbReference type="AlphaFoldDB" id="A0A225X3S3"/>
<dbReference type="STRING" id="4795.A0A225X3S3"/>
<evidence type="ECO:0000313" key="3">
    <source>
        <dbReference type="Proteomes" id="UP000198211"/>
    </source>
</evidence>
<dbReference type="EMBL" id="NBNE01000004">
    <property type="protein sequence ID" value="OWZ24744.1"/>
    <property type="molecule type" value="Genomic_DNA"/>
</dbReference>
<organism evidence="2 3">
    <name type="scientific">Phytophthora megakarya</name>
    <dbReference type="NCBI Taxonomy" id="4795"/>
    <lineage>
        <taxon>Eukaryota</taxon>
        <taxon>Sar</taxon>
        <taxon>Stramenopiles</taxon>
        <taxon>Oomycota</taxon>
        <taxon>Peronosporomycetes</taxon>
        <taxon>Peronosporales</taxon>
        <taxon>Peronosporaceae</taxon>
        <taxon>Phytophthora</taxon>
    </lineage>
</organism>
<name>A0A225X3S3_9STRA</name>